<comment type="caution">
    <text evidence="1">The sequence shown here is derived from an EMBL/GenBank/DDBJ whole genome shotgun (WGS) entry which is preliminary data.</text>
</comment>
<gene>
    <name evidence="1" type="ORF">CkaCkLH20_09462</name>
</gene>
<dbReference type="RefSeq" id="XP_038742413.1">
    <property type="nucleotide sequence ID" value="XM_038892177.1"/>
</dbReference>
<evidence type="ECO:0000313" key="1">
    <source>
        <dbReference type="EMBL" id="KAF9872952.1"/>
    </source>
</evidence>
<dbReference type="GeneID" id="62165251"/>
<keyword evidence="2" id="KW-1185">Reference proteome</keyword>
<reference evidence="1" key="2">
    <citation type="submission" date="2020-11" db="EMBL/GenBank/DDBJ databases">
        <title>Whole genome sequencing of Colletotrichum sp.</title>
        <authorList>
            <person name="Li H."/>
        </authorList>
    </citation>
    <scope>NUCLEOTIDE SEQUENCE</scope>
    <source>
        <strain evidence="1">CkLH20</strain>
    </source>
</reference>
<evidence type="ECO:0000313" key="2">
    <source>
        <dbReference type="Proteomes" id="UP000781932"/>
    </source>
</evidence>
<reference evidence="1" key="1">
    <citation type="submission" date="2020-03" db="EMBL/GenBank/DDBJ databases">
        <authorList>
            <person name="He L."/>
        </authorList>
    </citation>
    <scope>NUCLEOTIDE SEQUENCE</scope>
    <source>
        <strain evidence="1">CkLH20</strain>
    </source>
</reference>
<dbReference type="AlphaFoldDB" id="A0A9P6HXB4"/>
<proteinExistence type="predicted"/>
<organism evidence="1 2">
    <name type="scientific">Colletotrichum karsti</name>
    <dbReference type="NCBI Taxonomy" id="1095194"/>
    <lineage>
        <taxon>Eukaryota</taxon>
        <taxon>Fungi</taxon>
        <taxon>Dikarya</taxon>
        <taxon>Ascomycota</taxon>
        <taxon>Pezizomycotina</taxon>
        <taxon>Sordariomycetes</taxon>
        <taxon>Hypocreomycetidae</taxon>
        <taxon>Glomerellales</taxon>
        <taxon>Glomerellaceae</taxon>
        <taxon>Colletotrichum</taxon>
        <taxon>Colletotrichum boninense species complex</taxon>
    </lineage>
</organism>
<dbReference type="EMBL" id="JAATWM020000034">
    <property type="protein sequence ID" value="KAF9872952.1"/>
    <property type="molecule type" value="Genomic_DNA"/>
</dbReference>
<protein>
    <submittedName>
        <fullName evidence="1">Integral membrane protein</fullName>
    </submittedName>
</protein>
<dbReference type="OrthoDB" id="428577at2759"/>
<sequence>MRFNPNFISPADIVNVRPEAGGDQTELVSNHRNLTVSLRRDAADVLPSTILVSHGRKRDAVTMVLNRTIRVPDNNDTSLLPPSLGHFPLFKIADYAEKLPQDLTSKGGIFFPMYQREAMWISFSAEAPFALKMYVGGVNAVSGFPMTENDKTREKREKMLSSGKSIQDYLVLPEQPWLDGIVTEDGKIRQFVAEPKGNGFSVEAQVTGEEKVGGIQIEIIPIKRHFPAQFDVRYEDKEQKVIVRTFNLAEKGLTRDSTWEDVRERVRDEFDIPMEEQVLCNYNVNPTGKSPFEPDMHFIHDVQLGDDYFPPRPFTLGVEHRPFRPNVRSFARGRAAFTTMSASAASPMAAAVSDVESAPAPASVKEMGLAAGGLITQDIIPDPHPADVWDVEASVMLNISILDTDSFAAVTGQPAPNTPVSAKDYAQHGWPFFELWGKESGGIKGEFKEVKSVAQLMREKAEAEGREFTEEETVAFRVARIGPFRSTFRPVPIMCQHIGLR</sequence>
<accession>A0A9P6HXB4</accession>
<dbReference type="Proteomes" id="UP000781932">
    <property type="component" value="Unassembled WGS sequence"/>
</dbReference>
<name>A0A9P6HXB4_9PEZI</name>